<dbReference type="PROSITE" id="PS50914">
    <property type="entry name" value="BON"/>
    <property type="match status" value="2"/>
</dbReference>
<feature type="domain" description="BON" evidence="3">
    <location>
        <begin position="123"/>
        <end position="189"/>
    </location>
</feature>
<comment type="caution">
    <text evidence="4">The sequence shown here is derived from an EMBL/GenBank/DDBJ whole genome shotgun (WGS) entry which is preliminary data.</text>
</comment>
<sequence length="189" mass="20035">MNNKSLIAVLVGTLLLQGCAAAVVAGTAGAVTAANDRRTIGSQIDDNNIEIKATLAIKEQIGQRDDANVTVVSYNGIVLLLGQVPSEQIKSQAQSAAEGADGLRRLHNQLRLGSPTSISTQSHDAWLTSKVKTQLLAADDVSGNNIKVVTENAEVFLMGLVSKTEAERAVQIARNISGVERVIKVFEYI</sequence>
<dbReference type="PROSITE" id="PS51257">
    <property type="entry name" value="PROKAR_LIPOPROTEIN"/>
    <property type="match status" value="1"/>
</dbReference>
<keyword evidence="5" id="KW-1185">Reference proteome</keyword>
<evidence type="ECO:0000256" key="2">
    <source>
        <dbReference type="SAM" id="SignalP"/>
    </source>
</evidence>
<dbReference type="Gene3D" id="3.30.1340.30">
    <property type="match status" value="1"/>
</dbReference>
<dbReference type="Pfam" id="PF04972">
    <property type="entry name" value="BON"/>
    <property type="match status" value="2"/>
</dbReference>
<accession>A0ABU9N150</accession>
<gene>
    <name evidence="4" type="primary">dolP</name>
    <name evidence="4" type="ORF">WCN91_14090</name>
</gene>
<feature type="signal peptide" evidence="2">
    <location>
        <begin position="1"/>
        <end position="25"/>
    </location>
</feature>
<feature type="domain" description="BON" evidence="3">
    <location>
        <begin position="45"/>
        <end position="114"/>
    </location>
</feature>
<feature type="chain" id="PRO_5045766764" evidence="2">
    <location>
        <begin position="26"/>
        <end position="189"/>
    </location>
</feature>
<dbReference type="SMART" id="SM00749">
    <property type="entry name" value="BON"/>
    <property type="match status" value="2"/>
</dbReference>
<dbReference type="EMBL" id="JBCGCU010000020">
    <property type="protein sequence ID" value="MEM0516531.1"/>
    <property type="molecule type" value="Genomic_DNA"/>
</dbReference>
<dbReference type="RefSeq" id="WP_342680014.1">
    <property type="nucleotide sequence ID" value="NZ_JBCGCU010000020.1"/>
</dbReference>
<proteinExistence type="predicted"/>
<evidence type="ECO:0000313" key="4">
    <source>
        <dbReference type="EMBL" id="MEM0516531.1"/>
    </source>
</evidence>
<dbReference type="PANTHER" id="PTHR34606">
    <property type="entry name" value="BON DOMAIN-CONTAINING PROTEIN"/>
    <property type="match status" value="1"/>
</dbReference>
<dbReference type="PANTHER" id="PTHR34606:SF4">
    <property type="entry name" value="OUTER MEMBRANE LIPOPROTEIN DOLP"/>
    <property type="match status" value="1"/>
</dbReference>
<evidence type="ECO:0000256" key="1">
    <source>
        <dbReference type="ARBA" id="ARBA00022729"/>
    </source>
</evidence>
<protein>
    <submittedName>
        <fullName evidence="4">Division/outer membrane stress-associated lipid-binding lipoprotein</fullName>
    </submittedName>
</protein>
<dbReference type="InterPro" id="IPR007055">
    <property type="entry name" value="BON_dom"/>
</dbReference>
<evidence type="ECO:0000313" key="5">
    <source>
        <dbReference type="Proteomes" id="UP001447008"/>
    </source>
</evidence>
<keyword evidence="1 2" id="KW-0732">Signal</keyword>
<dbReference type="NCBIfam" id="NF008247">
    <property type="entry name" value="PRK11023.1"/>
    <property type="match status" value="1"/>
</dbReference>
<dbReference type="Proteomes" id="UP001447008">
    <property type="component" value="Unassembled WGS sequence"/>
</dbReference>
<dbReference type="InterPro" id="IPR051686">
    <property type="entry name" value="Lipoprotein_DolP"/>
</dbReference>
<reference evidence="4 5" key="1">
    <citation type="submission" date="2024-03" db="EMBL/GenBank/DDBJ databases">
        <title>Pseudoalteromonas qingdaonensis sp. nov., isolated from the intestines of marine benthic organisms.</title>
        <authorList>
            <person name="Lin X."/>
            <person name="Fang S."/>
            <person name="Hu X."/>
        </authorList>
    </citation>
    <scope>NUCLEOTIDE SEQUENCE [LARGE SCALE GENOMIC DNA]</scope>
    <source>
        <strain evidence="4 5">YIC-827</strain>
    </source>
</reference>
<keyword evidence="4" id="KW-0449">Lipoprotein</keyword>
<name>A0ABU9N150_9GAMM</name>
<evidence type="ECO:0000259" key="3">
    <source>
        <dbReference type="PROSITE" id="PS50914"/>
    </source>
</evidence>
<dbReference type="InterPro" id="IPR014004">
    <property type="entry name" value="Transpt-assoc_nodulatn_dom_bac"/>
</dbReference>
<organism evidence="4 5">
    <name type="scientific">Pseudoalteromonas qingdaonensis</name>
    <dbReference type="NCBI Taxonomy" id="3131913"/>
    <lineage>
        <taxon>Bacteria</taxon>
        <taxon>Pseudomonadati</taxon>
        <taxon>Pseudomonadota</taxon>
        <taxon>Gammaproteobacteria</taxon>
        <taxon>Alteromonadales</taxon>
        <taxon>Pseudoalteromonadaceae</taxon>
        <taxon>Pseudoalteromonas</taxon>
    </lineage>
</organism>